<protein>
    <recommendedName>
        <fullName evidence="1">CMP/dCMP-type deaminase domain-containing protein</fullName>
    </recommendedName>
</protein>
<name>A0A9D7S6K4_9BACT</name>
<dbReference type="PROSITE" id="PS51747">
    <property type="entry name" value="CYT_DCMP_DEAMINASES_2"/>
    <property type="match status" value="1"/>
</dbReference>
<evidence type="ECO:0000313" key="3">
    <source>
        <dbReference type="Proteomes" id="UP000808349"/>
    </source>
</evidence>
<feature type="domain" description="CMP/dCMP-type deaminase" evidence="1">
    <location>
        <begin position="6"/>
        <end position="129"/>
    </location>
</feature>
<dbReference type="Pfam" id="PF13749">
    <property type="entry name" value="HATPase_c_4"/>
    <property type="match status" value="1"/>
</dbReference>
<dbReference type="PANTHER" id="PTHR30595:SF6">
    <property type="entry name" value="SCHLAFEN ALBA-2 DOMAIN-CONTAINING PROTEIN"/>
    <property type="match status" value="1"/>
</dbReference>
<reference evidence="2 3" key="1">
    <citation type="submission" date="2020-10" db="EMBL/GenBank/DDBJ databases">
        <title>Connecting structure to function with the recovery of over 1000 high-quality activated sludge metagenome-assembled genomes encoding full-length rRNA genes using long-read sequencing.</title>
        <authorList>
            <person name="Singleton C.M."/>
            <person name="Petriglieri F."/>
            <person name="Kristensen J.M."/>
            <person name="Kirkegaard R.H."/>
            <person name="Michaelsen T.Y."/>
            <person name="Andersen M.H."/>
            <person name="Karst S.M."/>
            <person name="Dueholm M.S."/>
            <person name="Nielsen P.H."/>
            <person name="Albertsen M."/>
        </authorList>
    </citation>
    <scope>NUCLEOTIDE SEQUENCE [LARGE SCALE GENOMIC DNA]</scope>
    <source>
        <strain evidence="2">Ribe_18-Q3-R11-54_BAT3C.373</strain>
    </source>
</reference>
<accession>A0A9D7S6K4</accession>
<dbReference type="GO" id="GO:0003824">
    <property type="term" value="F:catalytic activity"/>
    <property type="evidence" value="ECO:0007669"/>
    <property type="project" value="InterPro"/>
</dbReference>
<dbReference type="Gene3D" id="3.30.565.60">
    <property type="match status" value="1"/>
</dbReference>
<sequence>MAKKKYTDRNFMEMAVAEMKLSRAEHKDKPDPKVGAILVYTEDGEEKFAKAHRGSLRDGEHCEYTLIERILANKNLEGATLYVTLEPCSERNEPKRPCAVRVIRARISKVFIGMLDKNPDIYEEGKKMLEAEGIDVKMFEPDLQREIELANEEFLKYCEELRLNPKPKKEKVVPVRFEKTEVATANKDDFDVVLLKEFLDKAGKHSRLKDAELLEYLKDKGYLNTDEKGKVFKPTVAGVLLFSKKCNDQLAQSVIKTEYREKGKMKGGEIKGTILQQPKDAVDFVMSHLEKWTEVKGIERVDAEPEIPEIVIRELVMNAIVHRDYSLEGSRIYIKVMDGMVEISSPGGLVQPIRLEDVQNFNANSIARNPHIVEAFNTMKLIEQRSWGLEKIKKNLEAAKLPLPEFKIEGGNFKVLLYGKSYDYVPGLANDLKEIYSFIKSKKKATAKEIETQFVLNNRTAQRKLTDLIEKEVIEKVGTSGPGVHYRLIEKK</sequence>
<dbReference type="Proteomes" id="UP000808349">
    <property type="component" value="Unassembled WGS sequence"/>
</dbReference>
<organism evidence="2 3">
    <name type="scientific">Candidatus Defluviibacterium haderslevense</name>
    <dbReference type="NCBI Taxonomy" id="2981993"/>
    <lineage>
        <taxon>Bacteria</taxon>
        <taxon>Pseudomonadati</taxon>
        <taxon>Bacteroidota</taxon>
        <taxon>Saprospiria</taxon>
        <taxon>Saprospirales</taxon>
        <taxon>Saprospiraceae</taxon>
        <taxon>Candidatus Defluviibacterium</taxon>
    </lineage>
</organism>
<dbReference type="InterPro" id="IPR002125">
    <property type="entry name" value="CMP_dCMP_dom"/>
</dbReference>
<dbReference type="AlphaFoldDB" id="A0A9D7S6K4"/>
<dbReference type="InterPro" id="IPR016193">
    <property type="entry name" value="Cytidine_deaminase-like"/>
</dbReference>
<dbReference type="Gene3D" id="3.40.140.10">
    <property type="entry name" value="Cytidine Deaminase, domain 2"/>
    <property type="match status" value="1"/>
</dbReference>
<evidence type="ECO:0000259" key="1">
    <source>
        <dbReference type="PROSITE" id="PS51747"/>
    </source>
</evidence>
<gene>
    <name evidence="2" type="ORF">IPO85_04705</name>
</gene>
<dbReference type="Pfam" id="PF00383">
    <property type="entry name" value="dCMP_cyt_deam_1"/>
    <property type="match status" value="1"/>
</dbReference>
<comment type="caution">
    <text evidence="2">The sequence shown here is derived from an EMBL/GenBank/DDBJ whole genome shotgun (WGS) entry which is preliminary data.</text>
</comment>
<proteinExistence type="predicted"/>
<evidence type="ECO:0000313" key="2">
    <source>
        <dbReference type="EMBL" id="MBK9716807.1"/>
    </source>
</evidence>
<dbReference type="SUPFAM" id="SSF53927">
    <property type="entry name" value="Cytidine deaminase-like"/>
    <property type="match status" value="1"/>
</dbReference>
<dbReference type="EMBL" id="JADKFW010000004">
    <property type="protein sequence ID" value="MBK9716807.1"/>
    <property type="molecule type" value="Genomic_DNA"/>
</dbReference>
<dbReference type="InterPro" id="IPR038475">
    <property type="entry name" value="RecG_C_sf"/>
</dbReference>
<dbReference type="PANTHER" id="PTHR30595">
    <property type="entry name" value="GLPR-RELATED TRANSCRIPTIONAL REPRESSOR"/>
    <property type="match status" value="1"/>
</dbReference>